<keyword evidence="1" id="KW-1133">Transmembrane helix</keyword>
<feature type="transmembrane region" description="Helical" evidence="1">
    <location>
        <begin position="158"/>
        <end position="176"/>
    </location>
</feature>
<reference evidence="2 3" key="1">
    <citation type="submission" date="2023-11" db="EMBL/GenBank/DDBJ databases">
        <title>Dfirmibasis_genome.</title>
        <authorList>
            <person name="Edelbroek B."/>
            <person name="Kjellin J."/>
            <person name="Jerlstrom-Hultqvist J."/>
            <person name="Soderbom F."/>
        </authorList>
    </citation>
    <scope>NUCLEOTIDE SEQUENCE [LARGE SCALE GENOMIC DNA]</scope>
    <source>
        <strain evidence="2 3">TNS-C-14</strain>
    </source>
</reference>
<name>A0AAN7TYD5_9MYCE</name>
<organism evidence="2 3">
    <name type="scientific">Dictyostelium firmibasis</name>
    <dbReference type="NCBI Taxonomy" id="79012"/>
    <lineage>
        <taxon>Eukaryota</taxon>
        <taxon>Amoebozoa</taxon>
        <taxon>Evosea</taxon>
        <taxon>Eumycetozoa</taxon>
        <taxon>Dictyostelia</taxon>
        <taxon>Dictyosteliales</taxon>
        <taxon>Dictyosteliaceae</taxon>
        <taxon>Dictyostelium</taxon>
    </lineage>
</organism>
<accession>A0AAN7TYD5</accession>
<feature type="transmembrane region" description="Helical" evidence="1">
    <location>
        <begin position="21"/>
        <end position="42"/>
    </location>
</feature>
<keyword evidence="1" id="KW-0812">Transmembrane</keyword>
<keyword evidence="3" id="KW-1185">Reference proteome</keyword>
<evidence type="ECO:0000256" key="1">
    <source>
        <dbReference type="SAM" id="Phobius"/>
    </source>
</evidence>
<gene>
    <name evidence="2" type="ORF">RB653_002896</name>
</gene>
<dbReference type="Proteomes" id="UP001344447">
    <property type="component" value="Unassembled WGS sequence"/>
</dbReference>
<evidence type="ECO:0000313" key="2">
    <source>
        <dbReference type="EMBL" id="KAK5577948.1"/>
    </source>
</evidence>
<dbReference type="AlphaFoldDB" id="A0AAN7TYD5"/>
<sequence>MDNHFSFEFNSYLKKCQPKPIKIYLQIIIGVILMVGTEIGFFKGYEKFVAVGCSLPNQKNSQMTIDNCFNNDLLVTKCINNWYNTGSNYSLSFNAVGKTDKYNSFIITILVISFIMFLCLFQTGQYFQSVKRKRIQNILAGSMILIDGEKKNEKKVNILLFIIATCFIFSKVMWLLNRFEVYGEIECSGNLYYLEFEKSLFSYISGIIMGSIGYIIMPIIFLIGWLNYLSELEFKKLTQNLSKISLEKLNEIYVFDNEKYNKLIKSTLKKRYPKDSKTKLYMKCNTFKFWKTTTSEIVEILLLHKESSIEEFVPIQTKDSKVSFSSDGGMNDKLIQNQYL</sequence>
<comment type="caution">
    <text evidence="2">The sequence shown here is derived from an EMBL/GenBank/DDBJ whole genome shotgun (WGS) entry which is preliminary data.</text>
</comment>
<keyword evidence="1" id="KW-0472">Membrane</keyword>
<evidence type="ECO:0000313" key="3">
    <source>
        <dbReference type="Proteomes" id="UP001344447"/>
    </source>
</evidence>
<dbReference type="EMBL" id="JAVFKY010000004">
    <property type="protein sequence ID" value="KAK5577948.1"/>
    <property type="molecule type" value="Genomic_DNA"/>
</dbReference>
<feature type="transmembrane region" description="Helical" evidence="1">
    <location>
        <begin position="102"/>
        <end position="124"/>
    </location>
</feature>
<proteinExistence type="predicted"/>
<feature type="transmembrane region" description="Helical" evidence="1">
    <location>
        <begin position="200"/>
        <end position="226"/>
    </location>
</feature>
<protein>
    <submittedName>
        <fullName evidence="2">Uncharacterized protein</fullName>
    </submittedName>
</protein>